<feature type="compositionally biased region" description="Basic and acidic residues" evidence="2">
    <location>
        <begin position="182"/>
        <end position="193"/>
    </location>
</feature>
<protein>
    <recommendedName>
        <fullName evidence="3">HTH CENPB-type domain-containing protein</fullName>
    </recommendedName>
</protein>
<dbReference type="PROSITE" id="PS51253">
    <property type="entry name" value="HTH_CENPB"/>
    <property type="match status" value="1"/>
</dbReference>
<evidence type="ECO:0000259" key="3">
    <source>
        <dbReference type="PROSITE" id="PS51253"/>
    </source>
</evidence>
<dbReference type="GO" id="GO:0003677">
    <property type="term" value="F:DNA binding"/>
    <property type="evidence" value="ECO:0007669"/>
    <property type="project" value="UniProtKB-KW"/>
</dbReference>
<evidence type="ECO:0000313" key="4">
    <source>
        <dbReference type="EMBL" id="OQE10782.1"/>
    </source>
</evidence>
<feature type="domain" description="HTH CENPB-type" evidence="3">
    <location>
        <begin position="50"/>
        <end position="120"/>
    </location>
</feature>
<gene>
    <name evidence="4" type="ORF">PENVUL_c003G09393</name>
</gene>
<dbReference type="InterPro" id="IPR006600">
    <property type="entry name" value="HTH_CenpB_DNA-bd_dom"/>
</dbReference>
<evidence type="ECO:0000256" key="2">
    <source>
        <dbReference type="SAM" id="MobiDB-lite"/>
    </source>
</evidence>
<name>A0A1V6S9Q9_9EURO</name>
<accession>A0A1V6S9Q9</accession>
<sequence length="216" mass="24816">MVKYSLEREIRVANAIKAYKERDKAKIAVLAREFDISYDLLRRRILGAGPPTALRKTLNSIQEKELDQWMTSLEAAHTPPTPGMVEAEANRILARDGIEKQVGRNWPYRFIARRPSQHPDLQRPLSNLNSFASNKDQIKKKIRKAIELLEEVADDLDNLSPKLRKRVTSVLDAGLTQTAEVARSENQSREIRPRQRTRRPVSRRVSAPETEELDED</sequence>
<organism evidence="4 5">
    <name type="scientific">Penicillium vulpinum</name>
    <dbReference type="NCBI Taxonomy" id="29845"/>
    <lineage>
        <taxon>Eukaryota</taxon>
        <taxon>Fungi</taxon>
        <taxon>Dikarya</taxon>
        <taxon>Ascomycota</taxon>
        <taxon>Pezizomycotina</taxon>
        <taxon>Eurotiomycetes</taxon>
        <taxon>Eurotiomycetidae</taxon>
        <taxon>Eurotiales</taxon>
        <taxon>Aspergillaceae</taxon>
        <taxon>Penicillium</taxon>
    </lineage>
</organism>
<dbReference type="Pfam" id="PF03221">
    <property type="entry name" value="HTH_Tnp_Tc5"/>
    <property type="match status" value="1"/>
</dbReference>
<dbReference type="OrthoDB" id="4324149at2759"/>
<dbReference type="EMBL" id="MDYP01000003">
    <property type="protein sequence ID" value="OQE10782.1"/>
    <property type="molecule type" value="Genomic_DNA"/>
</dbReference>
<feature type="region of interest" description="Disordered" evidence="2">
    <location>
        <begin position="178"/>
        <end position="216"/>
    </location>
</feature>
<reference evidence="5" key="1">
    <citation type="journal article" date="2017" name="Nat. Microbiol.">
        <title>Global analysis of biosynthetic gene clusters reveals vast potential of secondary metabolite production in Penicillium species.</title>
        <authorList>
            <person name="Nielsen J.C."/>
            <person name="Grijseels S."/>
            <person name="Prigent S."/>
            <person name="Ji B."/>
            <person name="Dainat J."/>
            <person name="Nielsen K.F."/>
            <person name="Frisvad J.C."/>
            <person name="Workman M."/>
            <person name="Nielsen J."/>
        </authorList>
    </citation>
    <scope>NUCLEOTIDE SEQUENCE [LARGE SCALE GENOMIC DNA]</scope>
    <source>
        <strain evidence="5">IBT 29486</strain>
    </source>
</reference>
<dbReference type="AlphaFoldDB" id="A0A1V6S9Q9"/>
<keyword evidence="5" id="KW-1185">Reference proteome</keyword>
<evidence type="ECO:0000313" key="5">
    <source>
        <dbReference type="Proteomes" id="UP000191518"/>
    </source>
</evidence>
<comment type="caution">
    <text evidence="4">The sequence shown here is derived from an EMBL/GenBank/DDBJ whole genome shotgun (WGS) entry which is preliminary data.</text>
</comment>
<evidence type="ECO:0000256" key="1">
    <source>
        <dbReference type="ARBA" id="ARBA00023125"/>
    </source>
</evidence>
<dbReference type="Proteomes" id="UP000191518">
    <property type="component" value="Unassembled WGS sequence"/>
</dbReference>
<keyword evidence="1" id="KW-0238">DNA-binding</keyword>
<proteinExistence type="predicted"/>